<keyword evidence="5" id="KW-0804">Transcription</keyword>
<feature type="domain" description="RNA polymerase sigma factor 70 region 4 type 2" evidence="7">
    <location>
        <begin position="156"/>
        <end position="205"/>
    </location>
</feature>
<dbReference type="Proteomes" id="UP000002384">
    <property type="component" value="Chromosome"/>
</dbReference>
<dbReference type="InterPro" id="IPR013324">
    <property type="entry name" value="RNA_pol_sigma_r3/r4-like"/>
</dbReference>
<evidence type="ECO:0000256" key="5">
    <source>
        <dbReference type="ARBA" id="ARBA00023163"/>
    </source>
</evidence>
<dbReference type="EMBL" id="CP001291">
    <property type="protein sequence ID" value="ACK72741.1"/>
    <property type="molecule type" value="Genomic_DNA"/>
</dbReference>
<protein>
    <submittedName>
        <fullName evidence="8">RNA polymerase, sigma-24 subunit, ECF subfamily</fullName>
    </submittedName>
</protein>
<dbReference type="SUPFAM" id="SSF88946">
    <property type="entry name" value="Sigma2 domain of RNA polymerase sigma factors"/>
    <property type="match status" value="1"/>
</dbReference>
<keyword evidence="3" id="KW-0731">Sigma factor</keyword>
<dbReference type="InterPro" id="IPR013325">
    <property type="entry name" value="RNA_pol_sigma_r2"/>
</dbReference>
<reference evidence="8" key="1">
    <citation type="submission" date="2008-12" db="EMBL/GenBank/DDBJ databases">
        <title>Complete sequence of chromosome Cyanothece sp. PCC 7424.</title>
        <authorList>
            <consortium name="US DOE Joint Genome Institute"/>
            <person name="Lucas S."/>
            <person name="Copeland A."/>
            <person name="Lapidus A."/>
            <person name="Glavina del Rio T."/>
            <person name="Dalin E."/>
            <person name="Tice H."/>
            <person name="Bruce D."/>
            <person name="Goodwin L."/>
            <person name="Pitluck S."/>
            <person name="Chertkov O."/>
            <person name="Brettin T."/>
            <person name="Detter J.C."/>
            <person name="Han C."/>
            <person name="Larimer F."/>
            <person name="Land M."/>
            <person name="Hauser L."/>
            <person name="Kyrpides N."/>
            <person name="Mikhailova N."/>
            <person name="Liberton M."/>
            <person name="Stoeckel J."/>
            <person name="Banerjee A."/>
            <person name="Singh A."/>
            <person name="Page L."/>
            <person name="Sato H."/>
            <person name="Zhao L."/>
            <person name="Sherman L."/>
            <person name="Pakrasi H."/>
            <person name="Richardson P."/>
        </authorList>
    </citation>
    <scope>NUCLEOTIDE SEQUENCE</scope>
    <source>
        <strain evidence="8">PCC 7424</strain>
    </source>
</reference>
<dbReference type="GO" id="GO:0006352">
    <property type="term" value="P:DNA-templated transcription initiation"/>
    <property type="evidence" value="ECO:0007669"/>
    <property type="project" value="InterPro"/>
</dbReference>
<evidence type="ECO:0000313" key="8">
    <source>
        <dbReference type="EMBL" id="ACK72731.1"/>
    </source>
</evidence>
<organism evidence="8 10">
    <name type="scientific">Gloeothece citriformis (strain PCC 7424)</name>
    <name type="common">Cyanothece sp. (strain PCC 7424)</name>
    <dbReference type="NCBI Taxonomy" id="65393"/>
    <lineage>
        <taxon>Bacteria</taxon>
        <taxon>Bacillati</taxon>
        <taxon>Cyanobacteriota</taxon>
        <taxon>Cyanophyceae</taxon>
        <taxon>Oscillatoriophycideae</taxon>
        <taxon>Chroococcales</taxon>
        <taxon>Aphanothecaceae</taxon>
        <taxon>Gloeothece</taxon>
        <taxon>Gloeothece citriformis</taxon>
    </lineage>
</organism>
<dbReference type="Pfam" id="PF04542">
    <property type="entry name" value="Sigma70_r2"/>
    <property type="match status" value="1"/>
</dbReference>
<dbReference type="OrthoDB" id="7193272at2"/>
<dbReference type="KEGG" id="cyc:PCC7424_4365"/>
<dbReference type="STRING" id="65393.PCC7424_4365"/>
<dbReference type="HOGENOM" id="CLU_047691_3_0_3"/>
<dbReference type="AlphaFoldDB" id="B7K8W2"/>
<dbReference type="KEGG" id="cyc:PCC7424_4376"/>
<dbReference type="Pfam" id="PF08281">
    <property type="entry name" value="Sigma70_r4_2"/>
    <property type="match status" value="1"/>
</dbReference>
<accession>B7K8W2</accession>
<keyword evidence="10" id="KW-1185">Reference proteome</keyword>
<dbReference type="EMBL" id="CP001291">
    <property type="protein sequence ID" value="ACK72731.1"/>
    <property type="molecule type" value="Genomic_DNA"/>
</dbReference>
<dbReference type="CDD" id="cd06171">
    <property type="entry name" value="Sigma70_r4"/>
    <property type="match status" value="1"/>
</dbReference>
<evidence type="ECO:0000313" key="9">
    <source>
        <dbReference type="EMBL" id="ACK72741.1"/>
    </source>
</evidence>
<dbReference type="InterPro" id="IPR039425">
    <property type="entry name" value="RNA_pol_sigma-70-like"/>
</dbReference>
<dbReference type="InterPro" id="IPR036388">
    <property type="entry name" value="WH-like_DNA-bd_sf"/>
</dbReference>
<evidence type="ECO:0000256" key="3">
    <source>
        <dbReference type="ARBA" id="ARBA00023082"/>
    </source>
</evidence>
<dbReference type="NCBIfam" id="TIGR02937">
    <property type="entry name" value="sigma70-ECF"/>
    <property type="match status" value="1"/>
</dbReference>
<dbReference type="PANTHER" id="PTHR43133">
    <property type="entry name" value="RNA POLYMERASE ECF-TYPE SIGMA FACTO"/>
    <property type="match status" value="1"/>
</dbReference>
<reference evidence="10" key="2">
    <citation type="journal article" date="2011" name="MBio">
        <title>Novel metabolic attributes of the genus Cyanothece, comprising a group of unicellular nitrogen-fixing Cyanobacteria.</title>
        <authorList>
            <person name="Bandyopadhyay A."/>
            <person name="Elvitigala T."/>
            <person name="Welsh E."/>
            <person name="Stockel J."/>
            <person name="Liberton M."/>
            <person name="Min H."/>
            <person name="Sherman L.A."/>
            <person name="Pakrasi H.B."/>
        </authorList>
    </citation>
    <scope>NUCLEOTIDE SEQUENCE [LARGE SCALE GENOMIC DNA]</scope>
    <source>
        <strain evidence="10">PCC 7424</strain>
    </source>
</reference>
<dbReference type="GO" id="GO:0003677">
    <property type="term" value="F:DNA binding"/>
    <property type="evidence" value="ECO:0007669"/>
    <property type="project" value="UniProtKB-KW"/>
</dbReference>
<evidence type="ECO:0000313" key="10">
    <source>
        <dbReference type="Proteomes" id="UP000002384"/>
    </source>
</evidence>
<evidence type="ECO:0000259" key="6">
    <source>
        <dbReference type="Pfam" id="PF04542"/>
    </source>
</evidence>
<dbReference type="Gene3D" id="1.10.1740.10">
    <property type="match status" value="1"/>
</dbReference>
<dbReference type="eggNOG" id="COG1595">
    <property type="taxonomic scope" value="Bacteria"/>
</dbReference>
<evidence type="ECO:0000256" key="4">
    <source>
        <dbReference type="ARBA" id="ARBA00023125"/>
    </source>
</evidence>
<dbReference type="Gene3D" id="1.10.10.10">
    <property type="entry name" value="Winged helix-like DNA-binding domain superfamily/Winged helix DNA-binding domain"/>
    <property type="match status" value="1"/>
</dbReference>
<gene>
    <name evidence="8" type="ordered locus">PCC7424_4365</name>
    <name evidence="9" type="ordered locus">PCC7424_4376</name>
</gene>
<dbReference type="GO" id="GO:0016987">
    <property type="term" value="F:sigma factor activity"/>
    <property type="evidence" value="ECO:0007669"/>
    <property type="project" value="UniProtKB-KW"/>
</dbReference>
<evidence type="ECO:0000259" key="7">
    <source>
        <dbReference type="Pfam" id="PF08281"/>
    </source>
</evidence>
<proteinExistence type="inferred from homology"/>
<dbReference type="InterPro" id="IPR007627">
    <property type="entry name" value="RNA_pol_sigma70_r2"/>
</dbReference>
<feature type="domain" description="RNA polymerase sigma-70 region 2" evidence="6">
    <location>
        <begin position="52"/>
        <end position="118"/>
    </location>
</feature>
<dbReference type="SUPFAM" id="SSF88659">
    <property type="entry name" value="Sigma3 and sigma4 domains of RNA polymerase sigma factors"/>
    <property type="match status" value="1"/>
</dbReference>
<dbReference type="PANTHER" id="PTHR43133:SF8">
    <property type="entry name" value="RNA POLYMERASE SIGMA FACTOR HI_1459-RELATED"/>
    <property type="match status" value="1"/>
</dbReference>
<dbReference type="InterPro" id="IPR014284">
    <property type="entry name" value="RNA_pol_sigma-70_dom"/>
</dbReference>
<sequence length="281" mass="32909">MVNSNSIIPATPKQELVFSLSDVEIGNVLPKSSQIITGDQKPERDFWPIWESERDYFYKLCLRWMGGNSHDAEDVLNQVMLKAWNKWEKSANKIIYPKSWLSRIIYNFCMDIHRKRKREAQNIDNIDELQLADDTAFRSEVGIPETNMLNQEMRAYLGHLIESLPNKLRVPFILSCYYDKPYQDVAKQLALSEENARQRIYKARRILKKQLKKYLAGEDNTSLDPLSPFLKKDIPLGEKFQFDETIPTKSQQEEINYKVTVICLETLPHPWYSSANSLGWR</sequence>
<evidence type="ECO:0000256" key="1">
    <source>
        <dbReference type="ARBA" id="ARBA00010641"/>
    </source>
</evidence>
<evidence type="ECO:0000256" key="2">
    <source>
        <dbReference type="ARBA" id="ARBA00023015"/>
    </source>
</evidence>
<comment type="similarity">
    <text evidence="1">Belongs to the sigma-70 factor family. ECF subfamily.</text>
</comment>
<keyword evidence="4" id="KW-0238">DNA-binding</keyword>
<dbReference type="InterPro" id="IPR013249">
    <property type="entry name" value="RNA_pol_sigma70_r4_t2"/>
</dbReference>
<keyword evidence="2" id="KW-0805">Transcription regulation</keyword>
<name>B7K8W2_GLOC7</name>